<evidence type="ECO:0000256" key="3">
    <source>
        <dbReference type="ARBA" id="ARBA00005240"/>
    </source>
</evidence>
<keyword evidence="9" id="KW-0547">Nucleotide-binding</keyword>
<keyword evidence="28" id="KW-1185">Reference proteome</keyword>
<evidence type="ECO:0000256" key="13">
    <source>
        <dbReference type="ARBA" id="ARBA00022806"/>
    </source>
</evidence>
<dbReference type="GO" id="GO:0003690">
    <property type="term" value="F:double-stranded DNA binding"/>
    <property type="evidence" value="ECO:0007669"/>
    <property type="project" value="TreeGrafter"/>
</dbReference>
<evidence type="ECO:0000256" key="21">
    <source>
        <dbReference type="ARBA" id="ARBA00023242"/>
    </source>
</evidence>
<evidence type="ECO:0000256" key="17">
    <source>
        <dbReference type="ARBA" id="ARBA00022990"/>
    </source>
</evidence>
<evidence type="ECO:0000256" key="14">
    <source>
        <dbReference type="ARBA" id="ARBA00022840"/>
    </source>
</evidence>
<dbReference type="Pfam" id="PF02735">
    <property type="entry name" value="Ku"/>
    <property type="match status" value="1"/>
</dbReference>
<evidence type="ECO:0000256" key="19">
    <source>
        <dbReference type="ARBA" id="ARBA00023172"/>
    </source>
</evidence>
<dbReference type="GO" id="GO:0005524">
    <property type="term" value="F:ATP binding"/>
    <property type="evidence" value="ECO:0007669"/>
    <property type="project" value="UniProtKB-KW"/>
</dbReference>
<evidence type="ECO:0000256" key="16">
    <source>
        <dbReference type="ARBA" id="ARBA00022859"/>
    </source>
</evidence>
<reference evidence="27" key="1">
    <citation type="submission" date="2025-08" db="UniProtKB">
        <authorList>
            <consortium name="Ensembl"/>
        </authorList>
    </citation>
    <scope>IDENTIFICATION</scope>
</reference>
<dbReference type="InterPro" id="IPR006165">
    <property type="entry name" value="Ku70"/>
</dbReference>
<keyword evidence="17" id="KW-0007">Acetylation</keyword>
<dbReference type="InterPro" id="IPR036361">
    <property type="entry name" value="SAP_dom_sf"/>
</dbReference>
<keyword evidence="13" id="KW-0347">Helicase</keyword>
<keyword evidence="5" id="KW-0963">Cytoplasm</keyword>
<dbReference type="Pfam" id="PF03731">
    <property type="entry name" value="Ku_N"/>
    <property type="match status" value="1"/>
</dbReference>
<dbReference type="AlphaFoldDB" id="A0A2K6U8C7"/>
<dbReference type="GO" id="GO:0016787">
    <property type="term" value="F:hydrolase activity"/>
    <property type="evidence" value="ECO:0007669"/>
    <property type="project" value="UniProtKB-KW"/>
</dbReference>
<evidence type="ECO:0000259" key="26">
    <source>
        <dbReference type="SMART" id="SM00559"/>
    </source>
</evidence>
<evidence type="ECO:0000313" key="27">
    <source>
        <dbReference type="Ensembl" id="ENSSBOP00000028148.1"/>
    </source>
</evidence>
<keyword evidence="19" id="KW-0233">DNA recombination</keyword>
<dbReference type="PANTHER" id="PTHR12604:SF2">
    <property type="entry name" value="X-RAY REPAIR CROSS-COMPLEMENTING PROTEIN 6"/>
    <property type="match status" value="1"/>
</dbReference>
<dbReference type="Gene3D" id="2.40.290.10">
    <property type="match status" value="1"/>
</dbReference>
<keyword evidence="12" id="KW-0378">Hydrolase</keyword>
<dbReference type="GeneTree" id="ENSGT00940000153239"/>
<dbReference type="InterPro" id="IPR036465">
    <property type="entry name" value="vWFA_dom_sf"/>
</dbReference>
<keyword evidence="11" id="KW-0013">ADP-ribosylation</keyword>
<keyword evidence="21" id="KW-0539">Nucleus</keyword>
<evidence type="ECO:0000256" key="7">
    <source>
        <dbReference type="ARBA" id="ARBA00022581"/>
    </source>
</evidence>
<dbReference type="Ensembl" id="ENSSBOT00000045027.1">
    <property type="protein sequence ID" value="ENSSBOP00000028148.1"/>
    <property type="gene ID" value="ENSSBOG00000030459.1"/>
</dbReference>
<evidence type="ECO:0000256" key="12">
    <source>
        <dbReference type="ARBA" id="ARBA00022801"/>
    </source>
</evidence>
<feature type="domain" description="Ku" evidence="26">
    <location>
        <begin position="267"/>
        <end position="399"/>
    </location>
</feature>
<dbReference type="SUPFAM" id="SSF68906">
    <property type="entry name" value="SAP domain"/>
    <property type="match status" value="1"/>
</dbReference>
<comment type="similarity">
    <text evidence="3">Belongs to the ku70 family.</text>
</comment>
<evidence type="ECO:0000256" key="24">
    <source>
        <dbReference type="PIRSR" id="PIRSR003033-1"/>
    </source>
</evidence>
<dbReference type="GO" id="GO:0003684">
    <property type="term" value="F:damaged DNA binding"/>
    <property type="evidence" value="ECO:0007669"/>
    <property type="project" value="InterPro"/>
</dbReference>
<keyword evidence="7" id="KW-0945">Host-virus interaction</keyword>
<evidence type="ECO:0000256" key="20">
    <source>
        <dbReference type="ARBA" id="ARBA00023204"/>
    </source>
</evidence>
<dbReference type="SMART" id="SM00559">
    <property type="entry name" value="Ku78"/>
    <property type="match status" value="1"/>
</dbReference>
<dbReference type="Gene3D" id="1.10.1600.10">
    <property type="match status" value="1"/>
</dbReference>
<keyword evidence="6" id="KW-1017">Isopeptide bond</keyword>
<dbReference type="NCBIfam" id="TIGR00578">
    <property type="entry name" value="ku70"/>
    <property type="match status" value="1"/>
</dbReference>
<keyword evidence="14" id="KW-0067">ATP-binding</keyword>
<evidence type="ECO:0000256" key="15">
    <source>
        <dbReference type="ARBA" id="ARBA00022843"/>
    </source>
</evidence>
<dbReference type="GO" id="GO:0000723">
    <property type="term" value="P:telomere maintenance"/>
    <property type="evidence" value="ECO:0007669"/>
    <property type="project" value="InterPro"/>
</dbReference>
<dbReference type="FunFam" id="1.10.720.30:FF:000007">
    <property type="entry name" value="X-ray repair cross complementing 6"/>
    <property type="match status" value="1"/>
</dbReference>
<dbReference type="InterPro" id="IPR005160">
    <property type="entry name" value="Ku_C"/>
</dbReference>
<dbReference type="InterPro" id="IPR016194">
    <property type="entry name" value="SPOC-like_C_dom_sf"/>
</dbReference>
<evidence type="ECO:0000256" key="25">
    <source>
        <dbReference type="SAM" id="MobiDB-lite"/>
    </source>
</evidence>
<dbReference type="FunFam" id="4.10.970.10:FF:000001">
    <property type="entry name" value="X-ray repair cross-complementing protein 6 isoform X1"/>
    <property type="match status" value="1"/>
</dbReference>
<dbReference type="InterPro" id="IPR005161">
    <property type="entry name" value="Ku_N"/>
</dbReference>
<keyword evidence="4" id="KW-0488">Methylation</keyword>
<organism evidence="27 28">
    <name type="scientific">Saimiri boliviensis boliviensis</name>
    <name type="common">Bolivian squirrel monkey</name>
    <dbReference type="NCBI Taxonomy" id="39432"/>
    <lineage>
        <taxon>Eukaryota</taxon>
        <taxon>Metazoa</taxon>
        <taxon>Chordata</taxon>
        <taxon>Craniata</taxon>
        <taxon>Vertebrata</taxon>
        <taxon>Euteleostomi</taxon>
        <taxon>Mammalia</taxon>
        <taxon>Eutheria</taxon>
        <taxon>Euarchontoglires</taxon>
        <taxon>Primates</taxon>
        <taxon>Haplorrhini</taxon>
        <taxon>Platyrrhini</taxon>
        <taxon>Cebidae</taxon>
        <taxon>Saimiriinae</taxon>
        <taxon>Saimiri</taxon>
    </lineage>
</organism>
<dbReference type="SUPFAM" id="SSF100939">
    <property type="entry name" value="SPOC domain-like"/>
    <property type="match status" value="1"/>
</dbReference>
<evidence type="ECO:0000256" key="1">
    <source>
        <dbReference type="ARBA" id="ARBA00004123"/>
    </source>
</evidence>
<dbReference type="InterPro" id="IPR006164">
    <property type="entry name" value="DNA_bd_Ku70/Ku80"/>
</dbReference>
<dbReference type="InterPro" id="IPR047087">
    <property type="entry name" value="KU70_core_dom"/>
</dbReference>
<evidence type="ECO:0000256" key="9">
    <source>
        <dbReference type="ARBA" id="ARBA00022741"/>
    </source>
</evidence>
<keyword evidence="18" id="KW-0238">DNA-binding</keyword>
<dbReference type="GO" id="GO:0042162">
    <property type="term" value="F:telomeric DNA binding"/>
    <property type="evidence" value="ECO:0007669"/>
    <property type="project" value="InterPro"/>
</dbReference>
<feature type="active site" description="Schiff-base intermediate with DNA; for 5'-deoxyribose-5-phosphate lyase activity" evidence="24">
    <location>
        <position position="9"/>
    </location>
</feature>
<evidence type="ECO:0000256" key="18">
    <source>
        <dbReference type="ARBA" id="ARBA00023125"/>
    </source>
</evidence>
<dbReference type="STRING" id="39432.ENSSBOP00000028148"/>
<keyword evidence="16" id="KW-0391">Immunity</keyword>
<dbReference type="OMA" id="YKLECQI"/>
<dbReference type="Proteomes" id="UP000233220">
    <property type="component" value="Unplaced"/>
</dbReference>
<dbReference type="SUPFAM" id="SSF53300">
    <property type="entry name" value="vWA-like"/>
    <property type="match status" value="1"/>
</dbReference>
<sequence length="545" mass="62698">MSGWESYYKTVGDEGAEEQEENLEANGDYKYSGRDNKLTPFDMSIQCIRSVYISKILSSDRDLLTVMFYDTEKDKNSDNPGTKQILELDQFKGQQGQKCFQDLMGHKADYSLSEVLWVCANLFSDVQFKMSHKRITLFTNEDKPHGNDSAKASQARTKTGIFLDLMYMKKPGGFDIPLFHRYISSIAEDEHLRVHFEESSKLEDLLQKVHAKETKNRLKLKLNKDIVISVDIYNLVQKALKPHPIKLYQETNEPAKTKTQTFNSNTGSLLLPSDTKRSQILWESQIILEKEEIQELNLLDNPGLMLVGFKPLVLLKKHHYPRPSLFMYPEESLVIGSSTLFSNLLIKCLEKEVEHSPSYFVALELDDQKIQVTPPGFQLVLLPFADVKRKMSFTEKVMATPEQVDKMKAIIPKLHFTYRSDSFENLVLQQHLKNLESLVLDLMEAEQAVNLTLPKVEAMNKRLSSLVDEFKELVYSPDYNPEGKVTKIKHNNKGSRKEELKIHISKGALGKFTVPMLKEACQVYVLKSWLKKQELLEAFTNHFQD</sequence>
<dbReference type="Gene3D" id="1.10.720.30">
    <property type="entry name" value="SAP domain"/>
    <property type="match status" value="1"/>
</dbReference>
<evidence type="ECO:0000256" key="23">
    <source>
        <dbReference type="ARBA" id="ARBA00083706"/>
    </source>
</evidence>
<protein>
    <recommendedName>
        <fullName evidence="22">X-ray repair cross-complementing protein 6</fullName>
    </recommendedName>
    <alternativeName>
        <fullName evidence="23">CTC box-binding factor 75 kDa subunit</fullName>
    </alternativeName>
</protein>
<dbReference type="GO" id="GO:0043564">
    <property type="term" value="C:Ku70:Ku80 complex"/>
    <property type="evidence" value="ECO:0007669"/>
    <property type="project" value="InterPro"/>
</dbReference>
<dbReference type="GO" id="GO:0006303">
    <property type="term" value="P:double-strand break repair via nonhomologous end joining"/>
    <property type="evidence" value="ECO:0007669"/>
    <property type="project" value="InterPro"/>
</dbReference>
<dbReference type="CDD" id="cd00788">
    <property type="entry name" value="KU70"/>
    <property type="match status" value="1"/>
</dbReference>
<dbReference type="PANTHER" id="PTHR12604">
    <property type="entry name" value="KU AUTOANTIGEN DNA HELICASE"/>
    <property type="match status" value="1"/>
</dbReference>
<dbReference type="FunFam" id="1.10.1600.10:FF:000001">
    <property type="entry name" value="X-ray repair cross-complementing protein 6 isoform X2"/>
    <property type="match status" value="1"/>
</dbReference>
<evidence type="ECO:0000256" key="22">
    <source>
        <dbReference type="ARBA" id="ARBA00071962"/>
    </source>
</evidence>
<dbReference type="GO" id="GO:0005737">
    <property type="term" value="C:cytoplasm"/>
    <property type="evidence" value="ECO:0007669"/>
    <property type="project" value="UniProtKB-SubCell"/>
</dbReference>
<comment type="subcellular location">
    <subcellularLocation>
        <location evidence="2">Cytoplasm</location>
    </subcellularLocation>
    <subcellularLocation>
        <location evidence="1">Nucleus</location>
    </subcellularLocation>
</comment>
<dbReference type="PIRSF" id="PIRSF003033">
    <property type="entry name" value="Ku70"/>
    <property type="match status" value="1"/>
</dbReference>
<evidence type="ECO:0000256" key="2">
    <source>
        <dbReference type="ARBA" id="ARBA00004496"/>
    </source>
</evidence>
<evidence type="ECO:0000256" key="10">
    <source>
        <dbReference type="ARBA" id="ARBA00022763"/>
    </source>
</evidence>
<keyword evidence="8" id="KW-0399">Innate immunity</keyword>
<dbReference type="Gene3D" id="4.10.970.10">
    <property type="entry name" value="Ku70, bridge and pillars"/>
    <property type="match status" value="1"/>
</dbReference>
<dbReference type="GO" id="GO:0010212">
    <property type="term" value="P:response to ionizing radiation"/>
    <property type="evidence" value="ECO:0007669"/>
    <property type="project" value="UniProtKB-ARBA"/>
</dbReference>
<name>A0A2K6U8C7_SAIBB</name>
<feature type="region of interest" description="Disordered" evidence="25">
    <location>
        <begin position="1"/>
        <end position="28"/>
    </location>
</feature>
<dbReference type="InterPro" id="IPR027388">
    <property type="entry name" value="Ku70_bridge/pillars_dom_sf"/>
</dbReference>
<evidence type="ECO:0000256" key="8">
    <source>
        <dbReference type="ARBA" id="ARBA00022588"/>
    </source>
</evidence>
<dbReference type="Pfam" id="PF03730">
    <property type="entry name" value="Ku_C"/>
    <property type="match status" value="1"/>
</dbReference>
<dbReference type="GO" id="GO:0006310">
    <property type="term" value="P:DNA recombination"/>
    <property type="evidence" value="ECO:0007669"/>
    <property type="project" value="UniProtKB-KW"/>
</dbReference>
<evidence type="ECO:0000256" key="6">
    <source>
        <dbReference type="ARBA" id="ARBA00022499"/>
    </source>
</evidence>
<dbReference type="GO" id="GO:0003678">
    <property type="term" value="F:DNA helicase activity"/>
    <property type="evidence" value="ECO:0007669"/>
    <property type="project" value="InterPro"/>
</dbReference>
<keyword evidence="15" id="KW-0832">Ubl conjugation</keyword>
<dbReference type="GO" id="GO:0002684">
    <property type="term" value="P:positive regulation of immune system process"/>
    <property type="evidence" value="ECO:0007669"/>
    <property type="project" value="UniProtKB-ARBA"/>
</dbReference>
<evidence type="ECO:0000256" key="4">
    <source>
        <dbReference type="ARBA" id="ARBA00022481"/>
    </source>
</evidence>
<keyword evidence="20" id="KW-0234">DNA repair</keyword>
<dbReference type="CDD" id="cd01458">
    <property type="entry name" value="vWA_ku"/>
    <property type="match status" value="1"/>
</dbReference>
<dbReference type="FunFam" id="2.40.290.10:FF:000010">
    <property type="entry name" value="X-ray repair cross-complementing protein 6"/>
    <property type="match status" value="1"/>
</dbReference>
<dbReference type="GO" id="GO:0045087">
    <property type="term" value="P:innate immune response"/>
    <property type="evidence" value="ECO:0007669"/>
    <property type="project" value="UniProtKB-KW"/>
</dbReference>
<feature type="compositionally biased region" description="Acidic residues" evidence="25">
    <location>
        <begin position="14"/>
        <end position="23"/>
    </location>
</feature>
<accession>A0A2K6U8C7</accession>
<dbReference type="Gene3D" id="3.40.50.410">
    <property type="entry name" value="von Willebrand factor, type A domain"/>
    <property type="match status" value="1"/>
</dbReference>
<proteinExistence type="inferred from homology"/>
<keyword evidence="10" id="KW-0227">DNA damage</keyword>
<reference evidence="27" key="2">
    <citation type="submission" date="2025-09" db="UniProtKB">
        <authorList>
            <consortium name="Ensembl"/>
        </authorList>
    </citation>
    <scope>IDENTIFICATION</scope>
</reference>
<evidence type="ECO:0000256" key="11">
    <source>
        <dbReference type="ARBA" id="ARBA00022765"/>
    </source>
</evidence>
<evidence type="ECO:0000256" key="5">
    <source>
        <dbReference type="ARBA" id="ARBA00022490"/>
    </source>
</evidence>
<evidence type="ECO:0000313" key="28">
    <source>
        <dbReference type="Proteomes" id="UP000233220"/>
    </source>
</evidence>